<keyword evidence="1" id="KW-1133">Transmembrane helix</keyword>
<feature type="transmembrane region" description="Helical" evidence="1">
    <location>
        <begin position="199"/>
        <end position="222"/>
    </location>
</feature>
<dbReference type="InterPro" id="IPR048440">
    <property type="entry name" value="MASE10"/>
</dbReference>
<keyword evidence="4" id="KW-0378">Hydrolase</keyword>
<evidence type="ECO:0000313" key="5">
    <source>
        <dbReference type="Proteomes" id="UP000073601"/>
    </source>
</evidence>
<keyword evidence="5" id="KW-1185">Reference proteome</keyword>
<sequence length="489" mass="53766">MKAKGLMADTTHYQSPIRAILHYIIAVFIFTLYGARVCPLIDSLPTAVLFIQTATVFIFLYFARLITRAVKHDEASLTKNVSLFSIVGVGFAGWYSLLYDFPLGSNVKVVFGMTLLGIVINLDLAISNARHLSKNNINKHKMPENIKPLAGQIGLGAMFLTVMMTVLLGLVVTKDLLWLAEHTQYQVDTADIDSIIKEFVYVAGVVLAYIALISVNGAALVSEQLTRQTNAMTAAASGNFDERVSLSQTGELGVIAYYTNKMIADLKNSYDEINRTRDATIVGLSTLAEARNNETGAHILRTQHYVKALADVLKRQPKYSSYLTEETIDLLYKSAPLHDVGKVGIPDSILLKPGKLTDEEFSIMKTHAQLGADALSITEKSGDGIAFLRFAREIAATHHEKWDGSGYPRGLSGEEIPLSGRLMALADVYDALISKRVYKPAFSHEKAKEIILEGRCTHFDPAVVDAFLACEHAFVDIAQKYKDEDVKAA</sequence>
<feature type="transmembrane region" description="Helical" evidence="1">
    <location>
        <begin position="20"/>
        <end position="37"/>
    </location>
</feature>
<dbReference type="EC" id="3.1.4.52" evidence="4"/>
<dbReference type="InterPro" id="IPR003607">
    <property type="entry name" value="HD/PDEase_dom"/>
</dbReference>
<dbReference type="Gene3D" id="1.10.3210.10">
    <property type="entry name" value="Hypothetical protein af1432"/>
    <property type="match status" value="1"/>
</dbReference>
<dbReference type="PANTHER" id="PTHR45228">
    <property type="entry name" value="CYCLIC DI-GMP PHOSPHODIESTERASE TM_0186-RELATED"/>
    <property type="match status" value="1"/>
</dbReference>
<feature type="domain" description="HAMP" evidence="2">
    <location>
        <begin position="219"/>
        <end position="271"/>
    </location>
</feature>
<dbReference type="PROSITE" id="PS51832">
    <property type="entry name" value="HD_GYP"/>
    <property type="match status" value="1"/>
</dbReference>
<organism evidence="4 5">
    <name type="scientific">Grimontia marina</name>
    <dbReference type="NCBI Taxonomy" id="646534"/>
    <lineage>
        <taxon>Bacteria</taxon>
        <taxon>Pseudomonadati</taxon>
        <taxon>Pseudomonadota</taxon>
        <taxon>Gammaproteobacteria</taxon>
        <taxon>Vibrionales</taxon>
        <taxon>Vibrionaceae</taxon>
        <taxon>Grimontia</taxon>
    </lineage>
</organism>
<feature type="transmembrane region" description="Helical" evidence="1">
    <location>
        <begin position="109"/>
        <end position="129"/>
    </location>
</feature>
<dbReference type="Proteomes" id="UP000073601">
    <property type="component" value="Unassembled WGS sequence"/>
</dbReference>
<dbReference type="SMART" id="SM00471">
    <property type="entry name" value="HDc"/>
    <property type="match status" value="1"/>
</dbReference>
<dbReference type="AlphaFoldDB" id="A0A128FI88"/>
<dbReference type="InterPro" id="IPR037522">
    <property type="entry name" value="HD_GYP_dom"/>
</dbReference>
<dbReference type="Pfam" id="PF13487">
    <property type="entry name" value="HD_5"/>
    <property type="match status" value="1"/>
</dbReference>
<name>A0A128FI88_9GAMM</name>
<dbReference type="GO" id="GO:0071111">
    <property type="term" value="F:cyclic-guanylate-specific phosphodiesterase activity"/>
    <property type="evidence" value="ECO:0007669"/>
    <property type="project" value="UniProtKB-EC"/>
</dbReference>
<dbReference type="CDD" id="cd00077">
    <property type="entry name" value="HDc"/>
    <property type="match status" value="1"/>
</dbReference>
<keyword evidence="1" id="KW-0472">Membrane</keyword>
<reference evidence="5" key="1">
    <citation type="submission" date="2016-02" db="EMBL/GenBank/DDBJ databases">
        <authorList>
            <person name="Rodrigo-Torres Lidia"/>
            <person name="Arahal R.David."/>
        </authorList>
    </citation>
    <scope>NUCLEOTIDE SEQUENCE [LARGE SCALE GENOMIC DNA]</scope>
    <source>
        <strain evidence="5">CECT 8713</strain>
    </source>
</reference>
<dbReference type="InterPro" id="IPR003660">
    <property type="entry name" value="HAMP_dom"/>
</dbReference>
<dbReference type="PANTHER" id="PTHR45228:SF5">
    <property type="entry name" value="CYCLIC DI-GMP PHOSPHODIESTERASE VC_1348-RELATED"/>
    <property type="match status" value="1"/>
</dbReference>
<dbReference type="GO" id="GO:0016020">
    <property type="term" value="C:membrane"/>
    <property type="evidence" value="ECO:0007669"/>
    <property type="project" value="InterPro"/>
</dbReference>
<feature type="transmembrane region" description="Helical" evidence="1">
    <location>
        <begin position="43"/>
        <end position="65"/>
    </location>
</feature>
<dbReference type="PROSITE" id="PS50885">
    <property type="entry name" value="HAMP"/>
    <property type="match status" value="1"/>
</dbReference>
<evidence type="ECO:0000259" key="2">
    <source>
        <dbReference type="PROSITE" id="PS50885"/>
    </source>
</evidence>
<dbReference type="Pfam" id="PF20970">
    <property type="entry name" value="MASE10"/>
    <property type="match status" value="1"/>
</dbReference>
<gene>
    <name evidence="4" type="primary">rpfG_3</name>
    <name evidence="4" type="ORF">GMA8713_04551</name>
</gene>
<dbReference type="Gene3D" id="6.10.340.10">
    <property type="match status" value="1"/>
</dbReference>
<dbReference type="SUPFAM" id="SSF158472">
    <property type="entry name" value="HAMP domain-like"/>
    <property type="match status" value="1"/>
</dbReference>
<dbReference type="CDD" id="cd06225">
    <property type="entry name" value="HAMP"/>
    <property type="match status" value="1"/>
</dbReference>
<keyword evidence="1" id="KW-0812">Transmembrane</keyword>
<protein>
    <submittedName>
        <fullName evidence="4">Cyclic di-GMP phosphodiesterase response regulator RpfG</fullName>
        <ecNumber evidence="4">3.1.4.52</ecNumber>
    </submittedName>
</protein>
<feature type="transmembrane region" description="Helical" evidence="1">
    <location>
        <begin position="77"/>
        <end position="97"/>
    </location>
</feature>
<feature type="domain" description="HD-GYP" evidence="3">
    <location>
        <begin position="273"/>
        <end position="483"/>
    </location>
</feature>
<dbReference type="SUPFAM" id="SSF109604">
    <property type="entry name" value="HD-domain/PDEase-like"/>
    <property type="match status" value="1"/>
</dbReference>
<dbReference type="EMBL" id="FIZY01000068">
    <property type="protein sequence ID" value="CZF86517.1"/>
    <property type="molecule type" value="Genomic_DNA"/>
</dbReference>
<evidence type="ECO:0000256" key="1">
    <source>
        <dbReference type="SAM" id="Phobius"/>
    </source>
</evidence>
<evidence type="ECO:0000259" key="3">
    <source>
        <dbReference type="PROSITE" id="PS51832"/>
    </source>
</evidence>
<dbReference type="GO" id="GO:0007165">
    <property type="term" value="P:signal transduction"/>
    <property type="evidence" value="ECO:0007669"/>
    <property type="project" value="InterPro"/>
</dbReference>
<accession>A0A128FI88</accession>
<proteinExistence type="predicted"/>
<evidence type="ECO:0000313" key="4">
    <source>
        <dbReference type="EMBL" id="CZF86517.1"/>
    </source>
</evidence>
<dbReference type="InterPro" id="IPR052020">
    <property type="entry name" value="Cyclic_di-GMP/3'3'-cGAMP_PDE"/>
</dbReference>
<feature type="transmembrane region" description="Helical" evidence="1">
    <location>
        <begin position="149"/>
        <end position="172"/>
    </location>
</feature>